<evidence type="ECO:0000256" key="2">
    <source>
        <dbReference type="ARBA" id="ARBA00023242"/>
    </source>
</evidence>
<evidence type="ECO:0000313" key="5">
    <source>
        <dbReference type="EMBL" id="KAK1389501.1"/>
    </source>
</evidence>
<reference evidence="5" key="2">
    <citation type="submission" date="2023-05" db="EMBL/GenBank/DDBJ databases">
        <authorList>
            <person name="Schelkunov M.I."/>
        </authorList>
    </citation>
    <scope>NUCLEOTIDE SEQUENCE</scope>
    <source>
        <strain evidence="5">Hsosn_3</strain>
        <tissue evidence="5">Leaf</tissue>
    </source>
</reference>
<feature type="domain" description="Tify" evidence="4">
    <location>
        <begin position="438"/>
        <end position="490"/>
    </location>
</feature>
<protein>
    <submittedName>
        <fullName evidence="5">TDBD domain-containing protein</fullName>
    </submittedName>
</protein>
<dbReference type="Proteomes" id="UP001237642">
    <property type="component" value="Unassembled WGS sequence"/>
</dbReference>
<dbReference type="PANTHER" id="PTHR47025">
    <property type="entry name" value="AUTOIMMUNE REGULATOR"/>
    <property type="match status" value="1"/>
</dbReference>
<sequence length="564" mass="62851">MTCNKSSRIEQKRSQQWFLDSSDTDLFPNKKQTVEVPNHTLFSGLLTSNTSHCENASSFQPVTGHFNERLFNSETERSINFDHGDDSSVGIGTMNFELKVLEDSFKSDSSFDLRSCLGYSGIRKVKVSQVNDSEDYMSAALEQGCASGDNDIMPLSHAYSKAGDASITMGLSFKKKDENVISMTNIYNREDDSLISMDQSYNEDDCRISVGQSYKINNNSVRSYCLNKDATNVMAMMDKHAILMSNPFKDSDDVIPVGQPFSMDDNNVSSIGQIFNKEITDTPCIGQTDNSTDEDSLSLGHTCNTISNRQLPMDLSFSNGESTIIAFGGLNDFEDRSPSEILECNHDLLFGQSLVQNSEALNQKRSIDSNISLFASDAQMISHSDSSPNKKVEQKANKKAPLNNFPSNVRSLLSTGIFDGVPVKYVSWSSEKELRAIIKGSGYLCDCQSCNLSKVMNAYEYERHAGCKTKHPNNHIYFDNGKTVYGIVQELRSTPQNLLFEVIQTITGSPINQKAFRLWKESFLAATRELQRIYGKEDGKQLHDFICGGTSNVVVVATVCRYLW</sequence>
<dbReference type="AlphaFoldDB" id="A0AAD8IRB0"/>
<dbReference type="EMBL" id="JAUIZM010000004">
    <property type="protein sequence ID" value="KAK1389501.1"/>
    <property type="molecule type" value="Genomic_DNA"/>
</dbReference>
<keyword evidence="2" id="KW-0539">Nucleus</keyword>
<dbReference type="PANTHER" id="PTHR47025:SF9">
    <property type="entry name" value="PROTEIN, PUTATIVE-RELATED"/>
    <property type="match status" value="1"/>
</dbReference>
<evidence type="ECO:0000259" key="4">
    <source>
        <dbReference type="Pfam" id="PF16135"/>
    </source>
</evidence>
<dbReference type="Pfam" id="PF16135">
    <property type="entry name" value="TDBD"/>
    <property type="match status" value="1"/>
</dbReference>
<proteinExistence type="predicted"/>
<dbReference type="InterPro" id="IPR032308">
    <property type="entry name" value="TDBD"/>
</dbReference>
<dbReference type="GO" id="GO:0005634">
    <property type="term" value="C:nucleus"/>
    <property type="evidence" value="ECO:0007669"/>
    <property type="project" value="UniProtKB-SubCell"/>
</dbReference>
<comment type="subcellular location">
    <subcellularLocation>
        <location evidence="1">Nucleus</location>
    </subcellularLocation>
</comment>
<dbReference type="GO" id="GO:0045944">
    <property type="term" value="P:positive regulation of transcription by RNA polymerase II"/>
    <property type="evidence" value="ECO:0007669"/>
    <property type="project" value="TreeGrafter"/>
</dbReference>
<accession>A0AAD8IRB0</accession>
<reference evidence="5" key="1">
    <citation type="submission" date="2023-02" db="EMBL/GenBank/DDBJ databases">
        <title>Genome of toxic invasive species Heracleum sosnowskyi carries increased number of genes despite the absence of recent whole-genome duplications.</title>
        <authorList>
            <person name="Schelkunov M."/>
            <person name="Shtratnikova V."/>
            <person name="Makarenko M."/>
            <person name="Klepikova A."/>
            <person name="Omelchenko D."/>
            <person name="Novikova G."/>
            <person name="Obukhova E."/>
            <person name="Bogdanov V."/>
            <person name="Penin A."/>
            <person name="Logacheva M."/>
        </authorList>
    </citation>
    <scope>NUCLEOTIDE SEQUENCE</scope>
    <source>
        <strain evidence="5">Hsosn_3</strain>
        <tissue evidence="5">Leaf</tissue>
    </source>
</reference>
<evidence type="ECO:0000256" key="3">
    <source>
        <dbReference type="SAM" id="MobiDB-lite"/>
    </source>
</evidence>
<keyword evidence="6" id="KW-1185">Reference proteome</keyword>
<evidence type="ECO:0000313" key="6">
    <source>
        <dbReference type="Proteomes" id="UP001237642"/>
    </source>
</evidence>
<dbReference type="GO" id="GO:0000977">
    <property type="term" value="F:RNA polymerase II transcription regulatory region sequence-specific DNA binding"/>
    <property type="evidence" value="ECO:0007669"/>
    <property type="project" value="TreeGrafter"/>
</dbReference>
<gene>
    <name evidence="5" type="ORF">POM88_017679</name>
</gene>
<feature type="region of interest" description="Disordered" evidence="3">
    <location>
        <begin position="382"/>
        <end position="402"/>
    </location>
</feature>
<comment type="caution">
    <text evidence="5">The sequence shown here is derived from an EMBL/GenBank/DDBJ whole genome shotgun (WGS) entry which is preliminary data.</text>
</comment>
<dbReference type="GO" id="GO:0003682">
    <property type="term" value="F:chromatin binding"/>
    <property type="evidence" value="ECO:0007669"/>
    <property type="project" value="TreeGrafter"/>
</dbReference>
<dbReference type="GO" id="GO:0042393">
    <property type="term" value="F:histone binding"/>
    <property type="evidence" value="ECO:0007669"/>
    <property type="project" value="TreeGrafter"/>
</dbReference>
<name>A0AAD8IRB0_9APIA</name>
<evidence type="ECO:0000256" key="1">
    <source>
        <dbReference type="ARBA" id="ARBA00004123"/>
    </source>
</evidence>
<organism evidence="5 6">
    <name type="scientific">Heracleum sosnowskyi</name>
    <dbReference type="NCBI Taxonomy" id="360622"/>
    <lineage>
        <taxon>Eukaryota</taxon>
        <taxon>Viridiplantae</taxon>
        <taxon>Streptophyta</taxon>
        <taxon>Embryophyta</taxon>
        <taxon>Tracheophyta</taxon>
        <taxon>Spermatophyta</taxon>
        <taxon>Magnoliopsida</taxon>
        <taxon>eudicotyledons</taxon>
        <taxon>Gunneridae</taxon>
        <taxon>Pentapetalae</taxon>
        <taxon>asterids</taxon>
        <taxon>campanulids</taxon>
        <taxon>Apiales</taxon>
        <taxon>Apiaceae</taxon>
        <taxon>Apioideae</taxon>
        <taxon>apioid superclade</taxon>
        <taxon>Tordylieae</taxon>
        <taxon>Tordyliinae</taxon>
        <taxon>Heracleum</taxon>
    </lineage>
</organism>